<gene>
    <name evidence="2" type="ORF">BED47_07625</name>
</gene>
<evidence type="ECO:0000259" key="1">
    <source>
        <dbReference type="Pfam" id="PF01844"/>
    </source>
</evidence>
<dbReference type="InterPro" id="IPR002711">
    <property type="entry name" value="HNH"/>
</dbReference>
<dbReference type="EMBL" id="MDKC01000023">
    <property type="protein sequence ID" value="ODG91513.1"/>
    <property type="molecule type" value="Genomic_DNA"/>
</dbReference>
<dbReference type="Pfam" id="PF01844">
    <property type="entry name" value="HNH"/>
    <property type="match status" value="1"/>
</dbReference>
<proteinExistence type="predicted"/>
<evidence type="ECO:0000313" key="3">
    <source>
        <dbReference type="Proteomes" id="UP000094580"/>
    </source>
</evidence>
<sequence length="225" mass="26369">MIQLEKKEKPEKLRENEEQWTKDYLAHFTKKGNIYNRIPGMKIPKSIEGKYGHHTIKKVLVKETEEKCAYCESKIIHISPGDIEHIYPKRTRPDLAFEWTNLTLACSKCNTSGKGIYYDPALPLINPYVDDPLNHFYGLRALVLPIPKDLRAIKTHNILNINRLPLYEKRKELLDEISQLVYALSMIPDGVEEKESIKKFIIEKSHPKKEFSFIIREYLKEMCII</sequence>
<accession>A0ABX2ZPI6</accession>
<protein>
    <recommendedName>
        <fullName evidence="1">HNH domain-containing protein</fullName>
    </recommendedName>
</protein>
<organism evidence="2 3">
    <name type="scientific">Gottfriedia luciferensis</name>
    <dbReference type="NCBI Taxonomy" id="178774"/>
    <lineage>
        <taxon>Bacteria</taxon>
        <taxon>Bacillati</taxon>
        <taxon>Bacillota</taxon>
        <taxon>Bacilli</taxon>
        <taxon>Bacillales</taxon>
        <taxon>Bacillaceae</taxon>
        <taxon>Gottfriedia</taxon>
    </lineage>
</organism>
<dbReference type="Proteomes" id="UP000094580">
    <property type="component" value="Unassembled WGS sequence"/>
</dbReference>
<dbReference type="Gene3D" id="1.10.30.50">
    <property type="match status" value="1"/>
</dbReference>
<keyword evidence="3" id="KW-1185">Reference proteome</keyword>
<feature type="domain" description="HNH" evidence="1">
    <location>
        <begin position="68"/>
        <end position="111"/>
    </location>
</feature>
<comment type="caution">
    <text evidence="2">The sequence shown here is derived from an EMBL/GenBank/DDBJ whole genome shotgun (WGS) entry which is preliminary data.</text>
</comment>
<dbReference type="CDD" id="cd00085">
    <property type="entry name" value="HNHc"/>
    <property type="match status" value="1"/>
</dbReference>
<evidence type="ECO:0000313" key="2">
    <source>
        <dbReference type="EMBL" id="ODG91513.1"/>
    </source>
</evidence>
<dbReference type="RefSeq" id="WP_069034273.1">
    <property type="nucleotide sequence ID" value="NZ_MDKC01000023.1"/>
</dbReference>
<reference evidence="2 3" key="1">
    <citation type="submission" date="2016-07" db="EMBL/GenBank/DDBJ databases">
        <authorList>
            <person name="Townsley L."/>
            <person name="Shank E.A."/>
        </authorList>
    </citation>
    <scope>NUCLEOTIDE SEQUENCE [LARGE SCALE GENOMIC DNA]</scope>
    <source>
        <strain evidence="2 3">CH01</strain>
    </source>
</reference>
<dbReference type="InterPro" id="IPR003615">
    <property type="entry name" value="HNH_nuc"/>
</dbReference>
<name>A0ABX2ZPI6_9BACI</name>